<evidence type="ECO:0000313" key="2">
    <source>
        <dbReference type="EMBL" id="EJF45343.1"/>
    </source>
</evidence>
<evidence type="ECO:0000313" key="3">
    <source>
        <dbReference type="Proteomes" id="UP000002941"/>
    </source>
</evidence>
<feature type="region of interest" description="Disordered" evidence="1">
    <location>
        <begin position="1"/>
        <end position="49"/>
    </location>
</feature>
<dbReference type="Proteomes" id="UP000002941">
    <property type="component" value="Unassembled WGS sequence"/>
</dbReference>
<sequence>MVEGFRSPRSPPFRMRRSACPTRRLPNHTIRPGCRTRRARAPDFQRQQL</sequence>
<dbReference type="AlphaFoldDB" id="J1HII1"/>
<dbReference type="EMBL" id="AKFT01000098">
    <property type="protein sequence ID" value="EJF45343.1"/>
    <property type="molecule type" value="Genomic_DNA"/>
</dbReference>
<proteinExistence type="predicted"/>
<dbReference type="PATRIC" id="fig|1125718.3.peg.1272"/>
<gene>
    <name evidence="2" type="ORF">HMPREF1318_0942</name>
</gene>
<protein>
    <submittedName>
        <fullName evidence="2">Uncharacterized protein</fullName>
    </submittedName>
</protein>
<reference evidence="2 3" key="1">
    <citation type="submission" date="2012-05" db="EMBL/GenBank/DDBJ databases">
        <authorList>
            <person name="Harkins D.M."/>
            <person name="Madupu R."/>
            <person name="Durkin A.S."/>
            <person name="Torralba M."/>
            <person name="Methe B."/>
            <person name="Sutton G.G."/>
            <person name="Nelson K.E."/>
        </authorList>
    </citation>
    <scope>NUCLEOTIDE SEQUENCE [LARGE SCALE GENOMIC DNA]</scope>
    <source>
        <strain evidence="2 3">F0489</strain>
    </source>
</reference>
<accession>J1HII1</accession>
<comment type="caution">
    <text evidence="2">The sequence shown here is derived from an EMBL/GenBank/DDBJ whole genome shotgun (WGS) entry which is preliminary data.</text>
</comment>
<name>J1HII1_9ACTO</name>
<keyword evidence="3" id="KW-1185">Reference proteome</keyword>
<evidence type="ECO:0000256" key="1">
    <source>
        <dbReference type="SAM" id="MobiDB-lite"/>
    </source>
</evidence>
<organism evidence="2 3">
    <name type="scientific">Actinomyces massiliensis F0489</name>
    <dbReference type="NCBI Taxonomy" id="1125718"/>
    <lineage>
        <taxon>Bacteria</taxon>
        <taxon>Bacillati</taxon>
        <taxon>Actinomycetota</taxon>
        <taxon>Actinomycetes</taxon>
        <taxon>Actinomycetales</taxon>
        <taxon>Actinomycetaceae</taxon>
        <taxon>Actinomyces</taxon>
    </lineage>
</organism>